<gene>
    <name evidence="2" type="ORF">M0L20_27845</name>
</gene>
<dbReference type="CDD" id="cd03450">
    <property type="entry name" value="NodN"/>
    <property type="match status" value="1"/>
</dbReference>
<proteinExistence type="predicted"/>
<feature type="domain" description="MaoC-like" evidence="1">
    <location>
        <begin position="10"/>
        <end position="117"/>
    </location>
</feature>
<dbReference type="PANTHER" id="PTHR42993:SF1">
    <property type="entry name" value="MAOC-LIKE DEHYDRATASE DOMAIN-CONTAINING PROTEIN"/>
    <property type="match status" value="1"/>
</dbReference>
<dbReference type="EMBL" id="JALPRF010000010">
    <property type="protein sequence ID" value="MCK8495710.1"/>
    <property type="molecule type" value="Genomic_DNA"/>
</dbReference>
<accession>A0ABT0HW18</accession>
<keyword evidence="3" id="KW-1185">Reference proteome</keyword>
<dbReference type="Proteomes" id="UP001202180">
    <property type="component" value="Unassembled WGS sequence"/>
</dbReference>
<dbReference type="InterPro" id="IPR002539">
    <property type="entry name" value="MaoC-like_dom"/>
</dbReference>
<dbReference type="InterPro" id="IPR039375">
    <property type="entry name" value="NodN-like"/>
</dbReference>
<dbReference type="Gene3D" id="3.10.129.10">
    <property type="entry name" value="Hotdog Thioesterase"/>
    <property type="match status" value="1"/>
</dbReference>
<dbReference type="RefSeq" id="WP_248480449.1">
    <property type="nucleotide sequence ID" value="NZ_JALPRF010000010.1"/>
</dbReference>
<organism evidence="2 3">
    <name type="scientific">Spirosoma liriopis</name>
    <dbReference type="NCBI Taxonomy" id="2937440"/>
    <lineage>
        <taxon>Bacteria</taxon>
        <taxon>Pseudomonadati</taxon>
        <taxon>Bacteroidota</taxon>
        <taxon>Cytophagia</taxon>
        <taxon>Cytophagales</taxon>
        <taxon>Cytophagaceae</taxon>
        <taxon>Spirosoma</taxon>
    </lineage>
</organism>
<dbReference type="PANTHER" id="PTHR42993">
    <property type="entry name" value="MAOC-LIKE DEHYDRATASE DOMAIN-CONTAINING PROTEIN"/>
    <property type="match status" value="1"/>
</dbReference>
<sequence length="156" mass="17305">MQHFTNLAEFAAHAGQSLGETQYMTITQEAVDLFAQATGDNQWIHTDPERSKQESPYTTPVAHGFLTLSLAPKLLAELYQIDSVKMAVNYGANKIRFSNAVPVGSQLRMKGWLHHAEPQNDNEDTSGTRAIIECVFEVEGEQKPACVAELIVLLFE</sequence>
<evidence type="ECO:0000313" key="3">
    <source>
        <dbReference type="Proteomes" id="UP001202180"/>
    </source>
</evidence>
<dbReference type="SUPFAM" id="SSF54637">
    <property type="entry name" value="Thioesterase/thiol ester dehydrase-isomerase"/>
    <property type="match status" value="1"/>
</dbReference>
<comment type="caution">
    <text evidence="2">The sequence shown here is derived from an EMBL/GenBank/DDBJ whole genome shotgun (WGS) entry which is preliminary data.</text>
</comment>
<evidence type="ECO:0000313" key="2">
    <source>
        <dbReference type="EMBL" id="MCK8495710.1"/>
    </source>
</evidence>
<protein>
    <submittedName>
        <fullName evidence="2">MaoC family dehydratase</fullName>
    </submittedName>
</protein>
<dbReference type="Pfam" id="PF01575">
    <property type="entry name" value="MaoC_dehydratas"/>
    <property type="match status" value="1"/>
</dbReference>
<reference evidence="2 3" key="1">
    <citation type="submission" date="2022-04" db="EMBL/GenBank/DDBJ databases">
        <title>Spirosoma sp. strain RP8 genome sequencing and assembly.</title>
        <authorList>
            <person name="Jung Y."/>
        </authorList>
    </citation>
    <scope>NUCLEOTIDE SEQUENCE [LARGE SCALE GENOMIC DNA]</scope>
    <source>
        <strain evidence="2 3">RP8</strain>
    </source>
</reference>
<evidence type="ECO:0000259" key="1">
    <source>
        <dbReference type="Pfam" id="PF01575"/>
    </source>
</evidence>
<dbReference type="InterPro" id="IPR029069">
    <property type="entry name" value="HotDog_dom_sf"/>
</dbReference>
<name>A0ABT0HW18_9BACT</name>